<reference evidence="2 3" key="1">
    <citation type="journal article" date="2012" name="Eukaryot. Cell">
        <title>Genome sequence of the fungus Glarea lozoyensis: the first genome sequence of a species from the Helotiaceae family.</title>
        <authorList>
            <person name="Youssar L."/>
            <person name="Gruening B.A."/>
            <person name="Erxleben A."/>
            <person name="Guenther S."/>
            <person name="Huettel W."/>
        </authorList>
    </citation>
    <scope>NUCLEOTIDE SEQUENCE [LARGE SCALE GENOMIC DNA]</scope>
    <source>
        <strain evidence="3">ATCC 74030 / MF5533</strain>
    </source>
</reference>
<dbReference type="InParanoid" id="H0EF24"/>
<feature type="region of interest" description="Disordered" evidence="1">
    <location>
        <begin position="14"/>
        <end position="60"/>
    </location>
</feature>
<accession>H0EF24</accession>
<gene>
    <name evidence="2" type="ORF">M7I_1062</name>
</gene>
<dbReference type="EMBL" id="AGUE01000016">
    <property type="protein sequence ID" value="EHL03087.1"/>
    <property type="molecule type" value="Genomic_DNA"/>
</dbReference>
<evidence type="ECO:0000313" key="3">
    <source>
        <dbReference type="Proteomes" id="UP000005446"/>
    </source>
</evidence>
<dbReference type="AlphaFoldDB" id="H0EF24"/>
<comment type="caution">
    <text evidence="2">The sequence shown here is derived from an EMBL/GenBank/DDBJ whole genome shotgun (WGS) entry which is preliminary data.</text>
</comment>
<dbReference type="Proteomes" id="UP000005446">
    <property type="component" value="Unassembled WGS sequence"/>
</dbReference>
<dbReference type="HOGENOM" id="CLU_2941938_0_0_1"/>
<name>H0EF24_GLAL7</name>
<evidence type="ECO:0000256" key="1">
    <source>
        <dbReference type="SAM" id="MobiDB-lite"/>
    </source>
</evidence>
<keyword evidence="3" id="KW-1185">Reference proteome</keyword>
<sequence>MEQALLRVNISREVPPNNHHRCTTHHKEEATRNKEEATHNKEEAIHHHNKATNQTEAFRR</sequence>
<feature type="compositionally biased region" description="Polar residues" evidence="1">
    <location>
        <begin position="51"/>
        <end position="60"/>
    </location>
</feature>
<organism evidence="2 3">
    <name type="scientific">Glarea lozoyensis (strain ATCC 74030 / MF5533)</name>
    <dbReference type="NCBI Taxonomy" id="1104152"/>
    <lineage>
        <taxon>Eukaryota</taxon>
        <taxon>Fungi</taxon>
        <taxon>Dikarya</taxon>
        <taxon>Ascomycota</taxon>
        <taxon>Pezizomycotina</taxon>
        <taxon>Leotiomycetes</taxon>
        <taxon>Helotiales</taxon>
        <taxon>Helotiaceae</taxon>
        <taxon>Glarea</taxon>
    </lineage>
</organism>
<proteinExistence type="predicted"/>
<feature type="compositionally biased region" description="Basic and acidic residues" evidence="1">
    <location>
        <begin position="25"/>
        <end position="46"/>
    </location>
</feature>
<protein>
    <submittedName>
        <fullName evidence="2">Uncharacterized protein</fullName>
    </submittedName>
</protein>
<evidence type="ECO:0000313" key="2">
    <source>
        <dbReference type="EMBL" id="EHL03087.1"/>
    </source>
</evidence>